<dbReference type="SUPFAM" id="SSF51905">
    <property type="entry name" value="FAD/NAD(P)-binding domain"/>
    <property type="match status" value="2"/>
</dbReference>
<keyword evidence="3 5" id="KW-0274">FAD</keyword>
<feature type="binding site" evidence="5">
    <location>
        <begin position="171"/>
        <end position="178"/>
    </location>
    <ligand>
        <name>NAD(+)</name>
        <dbReference type="ChEBI" id="CHEBI:57540"/>
    </ligand>
</feature>
<dbReference type="Gene3D" id="3.50.50.60">
    <property type="entry name" value="FAD/NAD(P)-binding domain"/>
    <property type="match status" value="2"/>
</dbReference>
<dbReference type="PIRSF" id="PIRSF000350">
    <property type="entry name" value="Mercury_reductase_MerA"/>
    <property type="match status" value="1"/>
</dbReference>
<dbReference type="SUPFAM" id="SSF55424">
    <property type="entry name" value="FAD/NAD-linked reductases, dimerisation (C-terminal) domain"/>
    <property type="match status" value="1"/>
</dbReference>
<sequence length="462" mass="48005">MTEFDVVVIGAGAVGENAAAYAARGGLSVALVEAELVGGECSYWACMPSKALLRTGHAAAALRRLPGTTAEFDPRAVLARRDAFTHSLDDSSQVEWAEQTGLTVLRGHGRITGERAVEVDGRAHTARHAVVVCTGSTPVTPPVPGLDTVRHWTSRDATSTREIPRRLGVLGGGVVGCELAQAFRRLGSEVVLVQNGSALLPSTEPVAGERVAAALREEGVDLRLDASLDSVSASGDAIDLHVGDAVITVDELLVATGRRPNTAGVGIETVGLTAGEPLAVDDSGLVQGVDGGWLYAAGDVTGRAPLTHQGKYAARIVGAAIRARAAGAQIAEDPWGEFSATADHVAVPQVVFTDPEVAAVGRTEAQARRAGFAVRVVEIPIAVGGSALQADGYDGVAKIVVDEARGVLLGVTFVGQDVAELIHAATVAVVGEVPMHRLWHAVPAYPTISEVWLRLLEAYRRD</sequence>
<evidence type="ECO:0000259" key="7">
    <source>
        <dbReference type="Pfam" id="PF02852"/>
    </source>
</evidence>
<proteinExistence type="inferred from homology"/>
<reference evidence="9 10" key="1">
    <citation type="submission" date="2019-06" db="EMBL/GenBank/DDBJ databases">
        <title>Whole genome shotgun sequence of Pseudonocardia hydrocarbonoxydans NBRC 14498.</title>
        <authorList>
            <person name="Hosoyama A."/>
            <person name="Uohara A."/>
            <person name="Ohji S."/>
            <person name="Ichikawa N."/>
        </authorList>
    </citation>
    <scope>NUCLEOTIDE SEQUENCE [LARGE SCALE GENOMIC DNA]</scope>
    <source>
        <strain evidence="9 10">NBRC 14498</strain>
    </source>
</reference>
<name>A0A4Y3WYC9_9PSEU</name>
<dbReference type="AlphaFoldDB" id="A0A4Y3WYC9"/>
<feature type="binding site" evidence="5">
    <location>
        <position position="109"/>
    </location>
    <ligand>
        <name>FAD</name>
        <dbReference type="ChEBI" id="CHEBI:57692"/>
    </ligand>
</feature>
<gene>
    <name evidence="9" type="primary">pdhD_3</name>
    <name evidence="9" type="ORF">PHY01_50120</name>
</gene>
<dbReference type="InterPro" id="IPR036188">
    <property type="entry name" value="FAD/NAD-bd_sf"/>
</dbReference>
<feature type="domain" description="FAD/NAD(P)-binding" evidence="8">
    <location>
        <begin position="4"/>
        <end position="309"/>
    </location>
</feature>
<dbReference type="GO" id="GO:0050660">
    <property type="term" value="F:flavin adenine dinucleotide binding"/>
    <property type="evidence" value="ECO:0007669"/>
    <property type="project" value="TreeGrafter"/>
</dbReference>
<dbReference type="PRINTS" id="PR00411">
    <property type="entry name" value="PNDRDTASEI"/>
</dbReference>
<evidence type="ECO:0000256" key="5">
    <source>
        <dbReference type="PIRSR" id="PIRSR000350-3"/>
    </source>
</evidence>
<feature type="disulfide bond" description="Redox-active" evidence="6">
    <location>
        <begin position="41"/>
        <end position="46"/>
    </location>
</feature>
<protein>
    <submittedName>
        <fullName evidence="9">Dihydrolipoamide dehydrogenase</fullName>
    </submittedName>
</protein>
<dbReference type="InterPro" id="IPR050151">
    <property type="entry name" value="Class-I_Pyr_Nuc-Dis_Oxidored"/>
</dbReference>
<evidence type="ECO:0000256" key="4">
    <source>
        <dbReference type="ARBA" id="ARBA00023027"/>
    </source>
</evidence>
<dbReference type="Gene3D" id="3.30.390.30">
    <property type="match status" value="1"/>
</dbReference>
<dbReference type="RefSeq" id="WP_141282483.1">
    <property type="nucleotide sequence ID" value="NZ_BAAARZ010000098.1"/>
</dbReference>
<dbReference type="Proteomes" id="UP000320338">
    <property type="component" value="Unassembled WGS sequence"/>
</dbReference>
<dbReference type="InterPro" id="IPR016156">
    <property type="entry name" value="FAD/NAD-linked_Rdtase_dimer_sf"/>
</dbReference>
<feature type="binding site" evidence="5">
    <location>
        <position position="257"/>
    </location>
    <ligand>
        <name>NAD(+)</name>
        <dbReference type="ChEBI" id="CHEBI:57540"/>
    </ligand>
</feature>
<comment type="similarity">
    <text evidence="1">Belongs to the class-I pyridine nucleotide-disulfide oxidoreductase family.</text>
</comment>
<comment type="caution">
    <text evidence="9">The sequence shown here is derived from an EMBL/GenBank/DDBJ whole genome shotgun (WGS) entry which is preliminary data.</text>
</comment>
<accession>A0A4Y3WYC9</accession>
<keyword evidence="10" id="KW-1185">Reference proteome</keyword>
<dbReference type="OrthoDB" id="4678789at2"/>
<dbReference type="InterPro" id="IPR004099">
    <property type="entry name" value="Pyr_nucl-diS_OxRdtase_dimer"/>
</dbReference>
<dbReference type="PRINTS" id="PR00368">
    <property type="entry name" value="FADPNR"/>
</dbReference>
<dbReference type="Pfam" id="PF07992">
    <property type="entry name" value="Pyr_redox_2"/>
    <property type="match status" value="1"/>
</dbReference>
<dbReference type="GO" id="GO:0006103">
    <property type="term" value="P:2-oxoglutarate metabolic process"/>
    <property type="evidence" value="ECO:0007669"/>
    <property type="project" value="TreeGrafter"/>
</dbReference>
<evidence type="ECO:0000256" key="6">
    <source>
        <dbReference type="PIRSR" id="PIRSR000350-4"/>
    </source>
</evidence>
<keyword evidence="2" id="KW-0285">Flavoprotein</keyword>
<feature type="binding site" evidence="5">
    <location>
        <begin position="134"/>
        <end position="136"/>
    </location>
    <ligand>
        <name>FAD</name>
        <dbReference type="ChEBI" id="CHEBI:57692"/>
    </ligand>
</feature>
<evidence type="ECO:0000256" key="2">
    <source>
        <dbReference type="ARBA" id="ARBA00022630"/>
    </source>
</evidence>
<feature type="binding site" evidence="5">
    <location>
        <position position="50"/>
    </location>
    <ligand>
        <name>FAD</name>
        <dbReference type="ChEBI" id="CHEBI:57692"/>
    </ligand>
</feature>
<dbReference type="InterPro" id="IPR023753">
    <property type="entry name" value="FAD/NAD-binding_dom"/>
</dbReference>
<evidence type="ECO:0000259" key="8">
    <source>
        <dbReference type="Pfam" id="PF07992"/>
    </source>
</evidence>
<feature type="domain" description="Pyridine nucleotide-disulphide oxidoreductase dimerisation" evidence="7">
    <location>
        <begin position="347"/>
        <end position="452"/>
    </location>
</feature>
<evidence type="ECO:0000313" key="10">
    <source>
        <dbReference type="Proteomes" id="UP000320338"/>
    </source>
</evidence>
<evidence type="ECO:0000256" key="3">
    <source>
        <dbReference type="ARBA" id="ARBA00022827"/>
    </source>
</evidence>
<evidence type="ECO:0000256" key="1">
    <source>
        <dbReference type="ARBA" id="ARBA00007532"/>
    </source>
</evidence>
<dbReference type="PANTHER" id="PTHR22912">
    <property type="entry name" value="DISULFIDE OXIDOREDUCTASE"/>
    <property type="match status" value="1"/>
</dbReference>
<dbReference type="GO" id="GO:0004148">
    <property type="term" value="F:dihydrolipoyl dehydrogenase (NADH) activity"/>
    <property type="evidence" value="ECO:0007669"/>
    <property type="project" value="TreeGrafter"/>
</dbReference>
<keyword evidence="5" id="KW-0547">Nucleotide-binding</keyword>
<keyword evidence="4 5" id="KW-0520">NAD</keyword>
<evidence type="ECO:0000313" key="9">
    <source>
        <dbReference type="EMBL" id="GEC22729.1"/>
    </source>
</evidence>
<dbReference type="Pfam" id="PF02852">
    <property type="entry name" value="Pyr_redox_dim"/>
    <property type="match status" value="1"/>
</dbReference>
<dbReference type="PANTHER" id="PTHR22912:SF151">
    <property type="entry name" value="DIHYDROLIPOYL DEHYDROGENASE, MITOCHONDRIAL"/>
    <property type="match status" value="1"/>
</dbReference>
<feature type="binding site" evidence="5">
    <location>
        <position position="299"/>
    </location>
    <ligand>
        <name>FAD</name>
        <dbReference type="ChEBI" id="CHEBI:57692"/>
    </ligand>
</feature>
<dbReference type="InterPro" id="IPR001100">
    <property type="entry name" value="Pyr_nuc-diS_OxRdtase"/>
</dbReference>
<dbReference type="EMBL" id="BJNG01000054">
    <property type="protein sequence ID" value="GEC22729.1"/>
    <property type="molecule type" value="Genomic_DNA"/>
</dbReference>
<comment type="cofactor">
    <cofactor evidence="5">
        <name>FAD</name>
        <dbReference type="ChEBI" id="CHEBI:57692"/>
    </cofactor>
    <text evidence="5">Binds 1 FAD per subunit.</text>
</comment>
<organism evidence="9 10">
    <name type="scientific">Pseudonocardia hydrocarbonoxydans</name>
    <dbReference type="NCBI Taxonomy" id="76726"/>
    <lineage>
        <taxon>Bacteria</taxon>
        <taxon>Bacillati</taxon>
        <taxon>Actinomycetota</taxon>
        <taxon>Actinomycetes</taxon>
        <taxon>Pseudonocardiales</taxon>
        <taxon>Pseudonocardiaceae</taxon>
        <taxon>Pseudonocardia</taxon>
    </lineage>
</organism>